<reference evidence="2 3" key="1">
    <citation type="journal article" date="2024" name="Arch. Microbiol.">
        <title>Corallococcus caeni sp. nov., a novel myxobacterium isolated from activated sludge.</title>
        <authorList>
            <person name="Tomita S."/>
            <person name="Nakai R."/>
            <person name="Kuroda K."/>
            <person name="Kurashita H."/>
            <person name="Hatamoto M."/>
            <person name="Yamaguchi T."/>
            <person name="Narihiro T."/>
        </authorList>
    </citation>
    <scope>NUCLEOTIDE SEQUENCE [LARGE SCALE GENOMIC DNA]</scope>
    <source>
        <strain evidence="2 3">NO1</strain>
    </source>
</reference>
<gene>
    <name evidence="2" type="ORF">ASNO1_01670</name>
</gene>
<keyword evidence="1" id="KW-0732">Signal</keyword>
<organism evidence="2 3">
    <name type="scientific">Corallococcus caeni</name>
    <dbReference type="NCBI Taxonomy" id="3082388"/>
    <lineage>
        <taxon>Bacteria</taxon>
        <taxon>Pseudomonadati</taxon>
        <taxon>Myxococcota</taxon>
        <taxon>Myxococcia</taxon>
        <taxon>Myxococcales</taxon>
        <taxon>Cystobacterineae</taxon>
        <taxon>Myxococcaceae</taxon>
        <taxon>Corallococcus</taxon>
    </lineage>
</organism>
<dbReference type="EMBL" id="BTTX01000001">
    <property type="protein sequence ID" value="GMU03915.1"/>
    <property type="molecule type" value="Genomic_DNA"/>
</dbReference>
<evidence type="ECO:0008006" key="4">
    <source>
        <dbReference type="Google" id="ProtNLM"/>
    </source>
</evidence>
<protein>
    <recommendedName>
        <fullName evidence="4">Secreted protein</fullName>
    </recommendedName>
</protein>
<feature type="signal peptide" evidence="1">
    <location>
        <begin position="1"/>
        <end position="26"/>
    </location>
</feature>
<evidence type="ECO:0000256" key="1">
    <source>
        <dbReference type="SAM" id="SignalP"/>
    </source>
</evidence>
<feature type="chain" id="PRO_5045788272" description="Secreted protein" evidence="1">
    <location>
        <begin position="27"/>
        <end position="127"/>
    </location>
</feature>
<sequence>MAARPLFPTLLTMTSLLLTLPAPASAEDETETRKKLVACINKDIAAANAEWKLPAADLKKFTDIIDRQIMKEPLGKKTPEEQAKVVNDIKDASHKELPNLESKTLEKMLQTLKAKGAHCSTLVKPKK</sequence>
<evidence type="ECO:0000313" key="2">
    <source>
        <dbReference type="EMBL" id="GMU03915.1"/>
    </source>
</evidence>
<proteinExistence type="predicted"/>
<name>A0ABQ6QIN3_9BACT</name>
<comment type="caution">
    <text evidence="2">The sequence shown here is derived from an EMBL/GenBank/DDBJ whole genome shotgun (WGS) entry which is preliminary data.</text>
</comment>
<evidence type="ECO:0000313" key="3">
    <source>
        <dbReference type="Proteomes" id="UP001342631"/>
    </source>
</evidence>
<keyword evidence="3" id="KW-1185">Reference proteome</keyword>
<dbReference type="Proteomes" id="UP001342631">
    <property type="component" value="Unassembled WGS sequence"/>
</dbReference>
<accession>A0ABQ6QIN3</accession>
<dbReference type="RefSeq" id="WP_338273726.1">
    <property type="nucleotide sequence ID" value="NZ_BTTX01000001.1"/>
</dbReference>